<sequence>MDLKGRSIRTLAWLGDAEFEREVRLRLARRGDYPTDRLHGMKARIVCAEAQAELLAAIEPELDEDEAGVVRRGRNVNLKASGRGVRDVRAYRAATGLEALVAYWCFGDPAARSRFEALVVPRLEAAIDAVLAATQAPARRSS</sequence>
<dbReference type="PANTHER" id="PTHR34276">
    <property type="entry name" value="MINI-RIBONUCLEASE 3"/>
    <property type="match status" value="1"/>
</dbReference>
<feature type="domain" description="RNase III" evidence="1">
    <location>
        <begin position="10"/>
        <end position="104"/>
    </location>
</feature>
<protein>
    <recommendedName>
        <fullName evidence="1">RNase III domain-containing protein</fullName>
    </recommendedName>
</protein>
<proteinExistence type="predicted"/>
<dbReference type="RefSeq" id="WP_269036187.1">
    <property type="nucleotide sequence ID" value="NZ_CP114040.1"/>
</dbReference>
<keyword evidence="3" id="KW-1185">Reference proteome</keyword>
<evidence type="ECO:0000313" key="2">
    <source>
        <dbReference type="EMBL" id="WAS93837.1"/>
    </source>
</evidence>
<accession>A0ABY7H3L1</accession>
<evidence type="ECO:0000259" key="1">
    <source>
        <dbReference type="Pfam" id="PF00636"/>
    </source>
</evidence>
<dbReference type="EMBL" id="CP114040">
    <property type="protein sequence ID" value="WAS93837.1"/>
    <property type="molecule type" value="Genomic_DNA"/>
</dbReference>
<gene>
    <name evidence="2" type="ORF">O0S08_47495</name>
</gene>
<dbReference type="PANTHER" id="PTHR34276:SF1">
    <property type="entry name" value="MINI-RIBONUCLEASE 3"/>
    <property type="match status" value="1"/>
</dbReference>
<evidence type="ECO:0000313" key="3">
    <source>
        <dbReference type="Proteomes" id="UP001164459"/>
    </source>
</evidence>
<organism evidence="2 3">
    <name type="scientific">Nannocystis punicea</name>
    <dbReference type="NCBI Taxonomy" id="2995304"/>
    <lineage>
        <taxon>Bacteria</taxon>
        <taxon>Pseudomonadati</taxon>
        <taxon>Myxococcota</taxon>
        <taxon>Polyangia</taxon>
        <taxon>Nannocystales</taxon>
        <taxon>Nannocystaceae</taxon>
        <taxon>Nannocystis</taxon>
    </lineage>
</organism>
<dbReference type="InterPro" id="IPR000999">
    <property type="entry name" value="RNase_III_dom"/>
</dbReference>
<dbReference type="Proteomes" id="UP001164459">
    <property type="component" value="Chromosome"/>
</dbReference>
<dbReference type="Pfam" id="PF00636">
    <property type="entry name" value="Ribonuclease_3"/>
    <property type="match status" value="1"/>
</dbReference>
<dbReference type="Gene3D" id="1.10.1520.10">
    <property type="entry name" value="Ribonuclease III domain"/>
    <property type="match status" value="1"/>
</dbReference>
<dbReference type="InterPro" id="IPR036389">
    <property type="entry name" value="RNase_III_sf"/>
</dbReference>
<name>A0ABY7H3L1_9BACT</name>
<reference evidence="2" key="1">
    <citation type="submission" date="2022-11" db="EMBL/GenBank/DDBJ databases">
        <title>Minimal conservation of predation-associated metabolite biosynthetic gene clusters underscores biosynthetic potential of Myxococcota including descriptions for ten novel species: Archangium lansinium sp. nov., Myxococcus landrumus sp. nov., Nannocystis bai.</title>
        <authorList>
            <person name="Ahearne A."/>
            <person name="Stevens C."/>
            <person name="Dowd S."/>
        </authorList>
    </citation>
    <scope>NUCLEOTIDE SEQUENCE</scope>
    <source>
        <strain evidence="2">Fl3</strain>
    </source>
</reference>
<dbReference type="SUPFAM" id="SSF69065">
    <property type="entry name" value="RNase III domain-like"/>
    <property type="match status" value="1"/>
</dbReference>